<feature type="domain" description="Cyanovirin-N" evidence="1">
    <location>
        <begin position="2"/>
        <end position="104"/>
    </location>
</feature>
<keyword evidence="3" id="KW-1185">Reference proteome</keyword>
<dbReference type="PANTHER" id="PTHR42076">
    <property type="entry name" value="CYANOVIRIN-N HOMOLOG"/>
    <property type="match status" value="1"/>
</dbReference>
<dbReference type="EMBL" id="FJUY01000016">
    <property type="protein sequence ID" value="CZT23234.1"/>
    <property type="molecule type" value="Genomic_DNA"/>
</dbReference>
<dbReference type="GeneID" id="35604024"/>
<evidence type="ECO:0000259" key="1">
    <source>
        <dbReference type="SMART" id="SM01111"/>
    </source>
</evidence>
<dbReference type="RefSeq" id="XP_023629958.1">
    <property type="nucleotide sequence ID" value="XM_023774190.1"/>
</dbReference>
<dbReference type="Proteomes" id="UP000225277">
    <property type="component" value="Unassembled WGS sequence"/>
</dbReference>
<name>A0A2D3VL71_9PEZI</name>
<dbReference type="Gene3D" id="2.30.60.10">
    <property type="entry name" value="Cyanovirin-N"/>
    <property type="match status" value="1"/>
</dbReference>
<dbReference type="InterPro" id="IPR011058">
    <property type="entry name" value="Cyanovirin-N"/>
</dbReference>
<dbReference type="STRING" id="112498.A0A2D3VL71"/>
<dbReference type="SMART" id="SM01111">
    <property type="entry name" value="CVNH"/>
    <property type="match status" value="1"/>
</dbReference>
<organism evidence="2 3">
    <name type="scientific">Ramularia collo-cygni</name>
    <dbReference type="NCBI Taxonomy" id="112498"/>
    <lineage>
        <taxon>Eukaryota</taxon>
        <taxon>Fungi</taxon>
        <taxon>Dikarya</taxon>
        <taxon>Ascomycota</taxon>
        <taxon>Pezizomycotina</taxon>
        <taxon>Dothideomycetes</taxon>
        <taxon>Dothideomycetidae</taxon>
        <taxon>Mycosphaerellales</taxon>
        <taxon>Mycosphaerellaceae</taxon>
        <taxon>Ramularia</taxon>
    </lineage>
</organism>
<reference evidence="2 3" key="1">
    <citation type="submission" date="2016-03" db="EMBL/GenBank/DDBJ databases">
        <authorList>
            <person name="Ploux O."/>
        </authorList>
    </citation>
    <scope>NUCLEOTIDE SEQUENCE [LARGE SCALE GENOMIC DNA]</scope>
    <source>
        <strain evidence="2 3">URUG2</strain>
    </source>
</reference>
<sequence>MTFLASAQDVRIEDDHVLKGQLQNVEGEWEDAEIDLDQFIANDNGRLAWDGENFSGSAEEVSFSIEGDGDVPVLRAVLHSEDGAQQSDLNLAERLENHNGSFVFV</sequence>
<evidence type="ECO:0000313" key="3">
    <source>
        <dbReference type="Proteomes" id="UP000225277"/>
    </source>
</evidence>
<dbReference type="InterPro" id="IPR036673">
    <property type="entry name" value="Cyanovirin-N_sf"/>
</dbReference>
<dbReference type="Pfam" id="PF08881">
    <property type="entry name" value="CVNH"/>
    <property type="match status" value="1"/>
</dbReference>
<dbReference type="OrthoDB" id="2441380at2759"/>
<accession>A0A2D3VL71</accession>
<proteinExistence type="predicted"/>
<protein>
    <submittedName>
        <fullName evidence="2">Related to Cyanovirin-N homolog</fullName>
    </submittedName>
</protein>
<dbReference type="AlphaFoldDB" id="A0A2D3VL71"/>
<dbReference type="SUPFAM" id="SSF51322">
    <property type="entry name" value="Cyanovirin-N"/>
    <property type="match status" value="1"/>
</dbReference>
<dbReference type="PANTHER" id="PTHR42076:SF1">
    <property type="entry name" value="CYANOVIRIN-N DOMAIN-CONTAINING PROTEIN"/>
    <property type="match status" value="1"/>
</dbReference>
<gene>
    <name evidence="2" type="ORF">RCC_08945</name>
</gene>
<evidence type="ECO:0000313" key="2">
    <source>
        <dbReference type="EMBL" id="CZT23234.1"/>
    </source>
</evidence>